<dbReference type="GO" id="GO:0016887">
    <property type="term" value="F:ATP hydrolysis activity"/>
    <property type="evidence" value="ECO:0007669"/>
    <property type="project" value="InterPro"/>
</dbReference>
<comment type="caution">
    <text evidence="3">The sequence shown here is derived from an EMBL/GenBank/DDBJ whole genome shotgun (WGS) entry which is preliminary data.</text>
</comment>
<dbReference type="PANTHER" id="PTHR43520:SF8">
    <property type="entry name" value="P-TYPE CU(+) TRANSPORTER"/>
    <property type="match status" value="1"/>
</dbReference>
<dbReference type="InterPro" id="IPR036412">
    <property type="entry name" value="HAD-like_sf"/>
</dbReference>
<name>A0A2M8CGC6_9BACT</name>
<dbReference type="InterPro" id="IPR023214">
    <property type="entry name" value="HAD_sf"/>
</dbReference>
<feature type="transmembrane region" description="Helical" evidence="2">
    <location>
        <begin position="74"/>
        <end position="98"/>
    </location>
</feature>
<evidence type="ECO:0000256" key="2">
    <source>
        <dbReference type="SAM" id="Phobius"/>
    </source>
</evidence>
<dbReference type="Pfam" id="PF00702">
    <property type="entry name" value="Hydrolase"/>
    <property type="match status" value="1"/>
</dbReference>
<keyword evidence="2" id="KW-1133">Transmembrane helix</keyword>
<dbReference type="Proteomes" id="UP000228560">
    <property type="component" value="Unassembled WGS sequence"/>
</dbReference>
<dbReference type="PRINTS" id="PR00120">
    <property type="entry name" value="HATPASE"/>
</dbReference>
<dbReference type="AlphaFoldDB" id="A0A2M8CGC6"/>
<dbReference type="PRINTS" id="PR00119">
    <property type="entry name" value="CATATPASE"/>
</dbReference>
<dbReference type="EMBL" id="PFTV01000006">
    <property type="protein sequence ID" value="PJB58144.1"/>
    <property type="molecule type" value="Genomic_DNA"/>
</dbReference>
<evidence type="ECO:0000256" key="1">
    <source>
        <dbReference type="ARBA" id="ARBA00022967"/>
    </source>
</evidence>
<keyword evidence="2" id="KW-0472">Membrane</keyword>
<keyword evidence="2" id="KW-0812">Transmembrane</keyword>
<dbReference type="GO" id="GO:0043682">
    <property type="term" value="F:P-type divalent copper transporter activity"/>
    <property type="evidence" value="ECO:0007669"/>
    <property type="project" value="TreeGrafter"/>
</dbReference>
<dbReference type="PANTHER" id="PTHR43520">
    <property type="entry name" value="ATP7, ISOFORM B"/>
    <property type="match status" value="1"/>
</dbReference>
<accession>A0A2M8CGC6</accession>
<dbReference type="SUPFAM" id="SSF56784">
    <property type="entry name" value="HAD-like"/>
    <property type="match status" value="1"/>
</dbReference>
<dbReference type="GO" id="GO:0005524">
    <property type="term" value="F:ATP binding"/>
    <property type="evidence" value="ECO:0007669"/>
    <property type="project" value="InterPro"/>
</dbReference>
<evidence type="ECO:0000313" key="4">
    <source>
        <dbReference type="Proteomes" id="UP000228560"/>
    </source>
</evidence>
<dbReference type="NCBIfam" id="TIGR01494">
    <property type="entry name" value="ATPase_P-type"/>
    <property type="match status" value="1"/>
</dbReference>
<feature type="transmembrane region" description="Helical" evidence="2">
    <location>
        <begin position="104"/>
        <end position="123"/>
    </location>
</feature>
<protein>
    <submittedName>
        <fullName evidence="3">Heavy metal translocating P-type ATPase</fullName>
    </submittedName>
</protein>
<evidence type="ECO:0000313" key="3">
    <source>
        <dbReference type="EMBL" id="PJB58144.1"/>
    </source>
</evidence>
<reference evidence="3 4" key="1">
    <citation type="submission" date="2017-09" db="EMBL/GenBank/DDBJ databases">
        <title>Depth-based differentiation of microbial function through sediment-hosted aquifers and enrichment of novel symbionts in the deep terrestrial subsurface.</title>
        <authorList>
            <person name="Probst A.J."/>
            <person name="Ladd B."/>
            <person name="Jarett J.K."/>
            <person name="Geller-Mcgrath D.E."/>
            <person name="Sieber C.M."/>
            <person name="Emerson J.B."/>
            <person name="Anantharaman K."/>
            <person name="Thomas B.C."/>
            <person name="Malmstrom R."/>
            <person name="Stieglmeier M."/>
            <person name="Klingl A."/>
            <person name="Woyke T."/>
            <person name="Ryan C.M."/>
            <person name="Banfield J.F."/>
        </authorList>
    </citation>
    <scope>NUCLEOTIDE SEQUENCE [LARGE SCALE GENOMIC DNA]</scope>
    <source>
        <strain evidence="3">CG_4_9_14_3_um_filter_33_16</strain>
    </source>
</reference>
<proteinExistence type="predicted"/>
<sequence length="143" mass="15207">VKKLQEKGEVVAFVGDGINDAPALAQADVGIAIGSGTDIAIESGDIVLIKDDLLDAVAAIQLSKKVISRIKQNIFWAFAYNAALIPVAAGILYPFFGIIFKPELAGLAMAMSSVTVISLSLLLKRYIPPVKRGAIQKEVTKNR</sequence>
<dbReference type="GO" id="GO:0016020">
    <property type="term" value="C:membrane"/>
    <property type="evidence" value="ECO:0007669"/>
    <property type="project" value="InterPro"/>
</dbReference>
<keyword evidence="1" id="KW-1278">Translocase</keyword>
<dbReference type="GO" id="GO:0055070">
    <property type="term" value="P:copper ion homeostasis"/>
    <property type="evidence" value="ECO:0007669"/>
    <property type="project" value="TreeGrafter"/>
</dbReference>
<organism evidence="3 4">
    <name type="scientific">Candidatus Infernicultor aquiphilus</name>
    <dbReference type="NCBI Taxonomy" id="1805029"/>
    <lineage>
        <taxon>Bacteria</taxon>
        <taxon>Pseudomonadati</taxon>
        <taxon>Atribacterota</taxon>
        <taxon>Candidatus Phoenicimicrobiia</taxon>
        <taxon>Candidatus Pheonicimicrobiales</taxon>
        <taxon>Candidatus Phoenicimicrobiaceae</taxon>
        <taxon>Candidatus Infernicultor</taxon>
    </lineage>
</organism>
<feature type="non-terminal residue" evidence="3">
    <location>
        <position position="1"/>
    </location>
</feature>
<gene>
    <name evidence="3" type="ORF">CO097_00220</name>
</gene>
<dbReference type="InterPro" id="IPR001757">
    <property type="entry name" value="P_typ_ATPase"/>
</dbReference>
<dbReference type="Gene3D" id="3.40.50.1000">
    <property type="entry name" value="HAD superfamily/HAD-like"/>
    <property type="match status" value="1"/>
</dbReference>
<dbReference type="GO" id="GO:0005507">
    <property type="term" value="F:copper ion binding"/>
    <property type="evidence" value="ECO:0007669"/>
    <property type="project" value="TreeGrafter"/>
</dbReference>